<keyword evidence="1" id="KW-0548">Nucleotidyltransferase</keyword>
<keyword evidence="1" id="KW-0240">DNA-directed RNA polymerase</keyword>
<dbReference type="Proteomes" id="UP001139981">
    <property type="component" value="Unassembled WGS sequence"/>
</dbReference>
<dbReference type="EC" id="2.7.7.6" evidence="1"/>
<keyword evidence="1" id="KW-0808">Transferase</keyword>
<reference evidence="1" key="1">
    <citation type="submission" date="2022-07" db="EMBL/GenBank/DDBJ databases">
        <title>Phylogenomic reconstructions and comparative analyses of Kickxellomycotina fungi.</title>
        <authorList>
            <person name="Reynolds N.K."/>
            <person name="Stajich J.E."/>
            <person name="Barry K."/>
            <person name="Grigoriev I.V."/>
            <person name="Crous P."/>
            <person name="Smith M.E."/>
        </authorList>
    </citation>
    <scope>NUCLEOTIDE SEQUENCE</scope>
    <source>
        <strain evidence="1">CBS 190363</strain>
    </source>
</reference>
<comment type="caution">
    <text evidence="1">The sequence shown here is derived from an EMBL/GenBank/DDBJ whole genome shotgun (WGS) entry which is preliminary data.</text>
</comment>
<evidence type="ECO:0000313" key="2">
    <source>
        <dbReference type="Proteomes" id="UP001139981"/>
    </source>
</evidence>
<keyword evidence="2" id="KW-1185">Reference proteome</keyword>
<accession>A0ACC1M9V1</accession>
<gene>
    <name evidence="1" type="primary">rpc2</name>
    <name evidence="1" type="ORF">IWW38_000030</name>
</gene>
<keyword evidence="1" id="KW-0804">Transcription</keyword>
<proteinExistence type="predicted"/>
<name>A0ACC1M9V1_9FUNG</name>
<evidence type="ECO:0000313" key="1">
    <source>
        <dbReference type="EMBL" id="KAJ2901065.1"/>
    </source>
</evidence>
<sequence>MKVEHLEHRRLASGTRDNADSLLLSSEDEGLDAAKLSAPIPTAEDKWQLLPAFLRVKGLVKQHIDSFNYFIEVDLKKIVKANELVTSDVDPAFYLKYTNIRVGKPERLDPDAANRTITPHECRLRDMTYAAPVAVDIEYTRGKSRVIRKGVVIGRMPIMLRSATCVLAGSSDAEMAKMRECPLDPGGYFVVRGTEKVILVQEQMSKNRIIVQPDNKGFMAANVTSTTHERKSKTYVLIKNGKLYLKHNMIGEEVPLVVAMRAMGLTSDQEIAQLIGGKDALFLDLLEPTLEEGAASKLFTQRAALDFIGSKVKGMGRRPGTARRPPHEDALDVLANTVICHVPVNGSDFRAKCVYVAMMARRVLQAVSRENMTDDLDYLGNKRLELAGQMIALLFEDLFKRFNSDLKLNIDKVLRKPNVANAFDVYNQLQCHGDLITQGLARAISTGNWSLKRFKMDRSGVTHILSRLSYISALGMMTRISSQFEKTRKVSGPRALQPSQWGMLCVTGDSEVVLDNGMDVARICDLADGSRVSTIDPLTLRVTGSAIDHWFRIMPERLLCVTLADGRVIKATPEHPLRAAPIDPQTGKAGAPAWIHVGDLSPDKHALLVSPQPTYIAPPTDNFALHLTAAQLDRLESPIPAVAISRLQRLGLLDAELPLPKVLAAARLLGASITDGELYVVEDADVDAVNYDLATLGFEAAVHEQCPEFANKLKRLSLEVDAGAFLCALGASYSTWLCTAPVLVKREFLAAFFGRNGSHIAISQNQHKWEAYMDILQLPCTEELLSAKEATASRVVTLLADVGVSALVSRREYNGEFSTEVQIELGATNLVAFYERVGCRYRAAKSRRSAAPVEYLKTREYSIQQNAKDHDGFMGWDEFQKLYSVEESPAFVWSPIVSIREIEPEPVYDFNTASDNHSFFANSIVSHNCPADTPEGELCGLVKNLALMTHITTDDEEEPIRRVAYALGVEDVALITGAELHADGTHVVFLNGLILGITRAATRFVRLFRLLRRSGRIPAFVSIYIDDHRNTVNISADGGRICRPVIIVENGVSRIKDVHIQELMRGKLQFDDFLRLGLVEYLDVNEENDCMIAIYDKEIKIYTTHVEIEPFTLLGAVAGLIPYPHHNQSPRNTYQSAMGKQAIGAIAYNQLSRIDTLLYLMVYPQQPMVKTKTIELINYDKLPAGQNGSVFVMSYSGYDIEDALVINKSSLDRGFGRCQVMRKFTAIVRKYANGTYDRVIGPPRTAEGKIPDKYSEVDEDGMAAPGTKLAYNKVYLHKESPVDGGNDINAGTAASSSAVMFRPTPLTFKYPDEGYVDKVMITTSETDQMLIKFLLRQTRRPELGDKFSSRHGQKGVCGIIVQQEDLPFTDRGIYPDIIMNPHGFPSRMTVGKLMEFVASKAGAVKGELQYGTCFGGSKMEDMCRILVENGYSYTGKDYVTSGITGEPVSAYIFNGATYYQRLKHMVADKMHARARGPRAVLTRQPTEGRSRDGGLRLGEMEKDCLIGYGASMLLLERLMISSDVFEVHVCETCGYIGYKGWCQMCRSSKSMVPIKIPYACKLLFQELQAMNIMPRLVMEDI</sequence>
<dbReference type="EMBL" id="JANBVB010000001">
    <property type="protein sequence ID" value="KAJ2901065.1"/>
    <property type="molecule type" value="Genomic_DNA"/>
</dbReference>
<organism evidence="1 2">
    <name type="scientific">Coemansia aciculifera</name>
    <dbReference type="NCBI Taxonomy" id="417176"/>
    <lineage>
        <taxon>Eukaryota</taxon>
        <taxon>Fungi</taxon>
        <taxon>Fungi incertae sedis</taxon>
        <taxon>Zoopagomycota</taxon>
        <taxon>Kickxellomycotina</taxon>
        <taxon>Kickxellomycetes</taxon>
        <taxon>Kickxellales</taxon>
        <taxon>Kickxellaceae</taxon>
        <taxon>Coemansia</taxon>
    </lineage>
</organism>
<protein>
    <submittedName>
        <fullName evidence="1">DNA-directed RNA polymerase III complex subunit Rpc2</fullName>
        <ecNumber evidence="1">2.7.7.6</ecNumber>
    </submittedName>
</protein>